<sequence length="64" mass="7623">MKNTVVNWWNIIVKLKNDSSLWDYLEPAEIMELVQRMKEAKDMIAGLEKYINIDLRPALQKLNF</sequence>
<accession>A0A2A2H8C4</accession>
<dbReference type="Proteomes" id="UP000217784">
    <property type="component" value="Unassembled WGS sequence"/>
</dbReference>
<organism evidence="1 2">
    <name type="scientific">Methanobacterium bryantii</name>
    <dbReference type="NCBI Taxonomy" id="2161"/>
    <lineage>
        <taxon>Archaea</taxon>
        <taxon>Methanobacteriati</taxon>
        <taxon>Methanobacteriota</taxon>
        <taxon>Methanomada group</taxon>
        <taxon>Methanobacteria</taxon>
        <taxon>Methanobacteriales</taxon>
        <taxon>Methanobacteriaceae</taxon>
        <taxon>Methanobacterium</taxon>
    </lineage>
</organism>
<dbReference type="EMBL" id="LMVM01000002">
    <property type="protein sequence ID" value="PAV05679.1"/>
    <property type="molecule type" value="Genomic_DNA"/>
</dbReference>
<gene>
    <name evidence="1" type="ORF">ASJ80_08060</name>
</gene>
<dbReference type="OrthoDB" id="372389at2157"/>
<evidence type="ECO:0000313" key="1">
    <source>
        <dbReference type="EMBL" id="PAV05679.1"/>
    </source>
</evidence>
<comment type="caution">
    <text evidence="1">The sequence shown here is derived from an EMBL/GenBank/DDBJ whole genome shotgun (WGS) entry which is preliminary data.</text>
</comment>
<protein>
    <submittedName>
        <fullName evidence="1">Uncharacterized protein</fullName>
    </submittedName>
</protein>
<keyword evidence="2" id="KW-1185">Reference proteome</keyword>
<dbReference type="GeneID" id="300258649"/>
<evidence type="ECO:0000313" key="2">
    <source>
        <dbReference type="Proteomes" id="UP000217784"/>
    </source>
</evidence>
<proteinExistence type="predicted"/>
<name>A0A2A2H8C4_METBR</name>
<dbReference type="RefSeq" id="WP_048081299.1">
    <property type="nucleotide sequence ID" value="NZ_LMVM01000002.1"/>
</dbReference>
<reference evidence="1 2" key="1">
    <citation type="journal article" date="2017" name="BMC Genomics">
        <title>Genomic analysis of methanogenic archaea reveals a shift towards energy conservation.</title>
        <authorList>
            <person name="Gilmore S.P."/>
            <person name="Henske J.K."/>
            <person name="Sexton J.A."/>
            <person name="Solomon K.V."/>
            <person name="Seppala S."/>
            <person name="Yoo J.I."/>
            <person name="Huyett L.M."/>
            <person name="Pressman A."/>
            <person name="Cogan J.Z."/>
            <person name="Kivenson V."/>
            <person name="Peng X."/>
            <person name="Tan Y."/>
            <person name="Valentine D.L."/>
            <person name="O'Malley M.A."/>
        </authorList>
    </citation>
    <scope>NUCLEOTIDE SEQUENCE [LARGE SCALE GENOMIC DNA]</scope>
    <source>
        <strain evidence="1 2">M.o.H.</strain>
    </source>
</reference>
<dbReference type="AlphaFoldDB" id="A0A2A2H8C4"/>